<dbReference type="AlphaFoldDB" id="A0A0F9IMG4"/>
<reference evidence="1" key="1">
    <citation type="journal article" date="2015" name="Nature">
        <title>Complex archaea that bridge the gap between prokaryotes and eukaryotes.</title>
        <authorList>
            <person name="Spang A."/>
            <person name="Saw J.H."/>
            <person name="Jorgensen S.L."/>
            <person name="Zaremba-Niedzwiedzka K."/>
            <person name="Martijn J."/>
            <person name="Lind A.E."/>
            <person name="van Eijk R."/>
            <person name="Schleper C."/>
            <person name="Guy L."/>
            <person name="Ettema T.J."/>
        </authorList>
    </citation>
    <scope>NUCLEOTIDE SEQUENCE</scope>
</reference>
<comment type="caution">
    <text evidence="1">The sequence shown here is derived from an EMBL/GenBank/DDBJ whole genome shotgun (WGS) entry which is preliminary data.</text>
</comment>
<dbReference type="EMBL" id="LAZR01012064">
    <property type="protein sequence ID" value="KKM45066.1"/>
    <property type="molecule type" value="Genomic_DNA"/>
</dbReference>
<name>A0A0F9IMG4_9ZZZZ</name>
<protein>
    <submittedName>
        <fullName evidence="1">Uncharacterized protein</fullName>
    </submittedName>
</protein>
<evidence type="ECO:0000313" key="1">
    <source>
        <dbReference type="EMBL" id="KKM45066.1"/>
    </source>
</evidence>
<organism evidence="1">
    <name type="scientific">marine sediment metagenome</name>
    <dbReference type="NCBI Taxonomy" id="412755"/>
    <lineage>
        <taxon>unclassified sequences</taxon>
        <taxon>metagenomes</taxon>
        <taxon>ecological metagenomes</taxon>
    </lineage>
</organism>
<sequence length="262" mass="29976">MTGGFKRDISTSLWIRDRLIRVGKDYPQQMSTIFRMQMRAKGYHPGSYQTFRIFIRALVRLGLIELVEEEIIDPQDFAVSHTKAEVEKLRSEGARLKQGNPEFLHSTRNYYSIVADKEEDPAWDNIWNAIKGIPSRKLSPAALEILASRGGYRCQGEILPVRKASEVLRFEIDELGNDHILTDLQSALELSREPTVDEAITILEKRFGSDAIAMWLATQTGVKRYCQEGEIPEYYKIPKDALLVSDLGDEGQLFIWKVRKEA</sequence>
<accession>A0A0F9IMG4</accession>
<proteinExistence type="predicted"/>
<gene>
    <name evidence="1" type="ORF">LCGC14_1561330</name>
</gene>